<reference evidence="2 3" key="1">
    <citation type="journal article" date="2024" name="G3 (Bethesda)">
        <title>Genome assembly of Hibiscus sabdariffa L. provides insights into metabolisms of medicinal natural products.</title>
        <authorList>
            <person name="Kim T."/>
        </authorList>
    </citation>
    <scope>NUCLEOTIDE SEQUENCE [LARGE SCALE GENOMIC DNA]</scope>
    <source>
        <strain evidence="2">TK-2024</strain>
        <tissue evidence="2">Old leaves</tissue>
    </source>
</reference>
<gene>
    <name evidence="1" type="ORF">V6N12_026418</name>
    <name evidence="2" type="ORF">V6N12_026422</name>
</gene>
<evidence type="ECO:0000313" key="3">
    <source>
        <dbReference type="Proteomes" id="UP001472677"/>
    </source>
</evidence>
<proteinExistence type="predicted"/>
<keyword evidence="3" id="KW-1185">Reference proteome</keyword>
<comment type="caution">
    <text evidence="2">The sequence shown here is derived from an EMBL/GenBank/DDBJ whole genome shotgun (WGS) entry which is preliminary data.</text>
</comment>
<dbReference type="EMBL" id="JBBPBM010000023">
    <property type="protein sequence ID" value="KAK8545591.1"/>
    <property type="molecule type" value="Genomic_DNA"/>
</dbReference>
<dbReference type="Proteomes" id="UP001472677">
    <property type="component" value="Unassembled WGS sequence"/>
</dbReference>
<dbReference type="EMBL" id="JBBPBM010000023">
    <property type="protein sequence ID" value="KAK8545587.1"/>
    <property type="molecule type" value="Genomic_DNA"/>
</dbReference>
<accession>A0ABR2DRR5</accession>
<sequence length="118" mass="14404">MFVSEETCGKQREGNSGDDFPKNLYPWQMFRSFFYRVKGSMRLAFGNSGDDFPKDLYSGSFYTSYLDFMLHLTLKQKLRVPRIRHTWRWFRTMEFHNHPGKLWQLRPRLWLSEIILFH</sequence>
<name>A0ABR2DRR5_9ROSI</name>
<organism evidence="2 3">
    <name type="scientific">Hibiscus sabdariffa</name>
    <name type="common">roselle</name>
    <dbReference type="NCBI Taxonomy" id="183260"/>
    <lineage>
        <taxon>Eukaryota</taxon>
        <taxon>Viridiplantae</taxon>
        <taxon>Streptophyta</taxon>
        <taxon>Embryophyta</taxon>
        <taxon>Tracheophyta</taxon>
        <taxon>Spermatophyta</taxon>
        <taxon>Magnoliopsida</taxon>
        <taxon>eudicotyledons</taxon>
        <taxon>Gunneridae</taxon>
        <taxon>Pentapetalae</taxon>
        <taxon>rosids</taxon>
        <taxon>malvids</taxon>
        <taxon>Malvales</taxon>
        <taxon>Malvaceae</taxon>
        <taxon>Malvoideae</taxon>
        <taxon>Hibiscus</taxon>
    </lineage>
</organism>
<protein>
    <submittedName>
        <fullName evidence="2">Uncharacterized protein</fullName>
    </submittedName>
</protein>
<evidence type="ECO:0000313" key="1">
    <source>
        <dbReference type="EMBL" id="KAK8545587.1"/>
    </source>
</evidence>
<evidence type="ECO:0000313" key="2">
    <source>
        <dbReference type="EMBL" id="KAK8545591.1"/>
    </source>
</evidence>